<dbReference type="GO" id="GO:0030681">
    <property type="term" value="C:multimeric ribonuclease P complex"/>
    <property type="evidence" value="ECO:0007669"/>
    <property type="project" value="TreeGrafter"/>
</dbReference>
<dbReference type="AlphaFoldDB" id="A0A553I9U7"/>
<gene>
    <name evidence="11" type="ORF">FHL15_002276</name>
</gene>
<evidence type="ECO:0000256" key="3">
    <source>
        <dbReference type="ARBA" id="ARBA00010800"/>
    </source>
</evidence>
<dbReference type="Gene3D" id="3.30.70.3250">
    <property type="entry name" value="Ribonuclease P, Pop5 subunit"/>
    <property type="match status" value="1"/>
</dbReference>
<evidence type="ECO:0000256" key="1">
    <source>
        <dbReference type="ARBA" id="ARBA00000928"/>
    </source>
</evidence>
<reference evidence="12" key="1">
    <citation type="submission" date="2019-06" db="EMBL/GenBank/DDBJ databases">
        <title>Draft genome sequence of the griseofulvin-producing fungus Xylaria cubensis strain G536.</title>
        <authorList>
            <person name="Mead M.E."/>
            <person name="Raja H.A."/>
            <person name="Steenwyk J.L."/>
            <person name="Knowles S.L."/>
            <person name="Oberlies N.H."/>
            <person name="Rokas A."/>
        </authorList>
    </citation>
    <scope>NUCLEOTIDE SEQUENCE [LARGE SCALE GENOMIC DNA]</scope>
    <source>
        <strain evidence="12">G536</strain>
    </source>
</reference>
<dbReference type="EMBL" id="VFLP01000008">
    <property type="protein sequence ID" value="TRX96970.1"/>
    <property type="molecule type" value="Genomic_DNA"/>
</dbReference>
<evidence type="ECO:0000256" key="5">
    <source>
        <dbReference type="ARBA" id="ARBA00022694"/>
    </source>
</evidence>
<dbReference type="GO" id="GO:0000172">
    <property type="term" value="C:ribonuclease MRP complex"/>
    <property type="evidence" value="ECO:0007669"/>
    <property type="project" value="TreeGrafter"/>
</dbReference>
<dbReference type="OrthoDB" id="24745at2759"/>
<protein>
    <recommendedName>
        <fullName evidence="8">Ribonuclease P/MRP protein subunit POP5</fullName>
        <ecNumber evidence="4">3.1.26.5</ecNumber>
    </recommendedName>
</protein>
<dbReference type="EC" id="3.1.26.5" evidence="4"/>
<dbReference type="Pfam" id="PF01900">
    <property type="entry name" value="RNase_P_Rpp14"/>
    <property type="match status" value="1"/>
</dbReference>
<comment type="subcellular location">
    <subcellularLocation>
        <location evidence="2">Nucleus</location>
    </subcellularLocation>
</comment>
<keyword evidence="5" id="KW-0819">tRNA processing</keyword>
<sequence length="186" mass="20310">MVRIKERYLLVNILYPTELGTRTNLPDVVVLNQPTTDELTPVALLRAIRAEVAALFGDYGSGALEGGVKYLSPATSTFILRIARASYRFIWTALSFMNSVPVKNGKPCVFRVVHVSGTIRKAEEEAIRRARNLIFEAKGGQATKASDPLSNIFSTSNRSKPGASSGVPSEREAYDSDLEMGEVSND</sequence>
<comment type="caution">
    <text evidence="11">The sequence shown here is derived from an EMBL/GenBank/DDBJ whole genome shotgun (WGS) entry which is preliminary data.</text>
</comment>
<comment type="similarity">
    <text evidence="3">Belongs to the eukaryotic/archaeal RNase P protein component 2 family.</text>
</comment>
<dbReference type="Proteomes" id="UP000319160">
    <property type="component" value="Unassembled WGS sequence"/>
</dbReference>
<feature type="compositionally biased region" description="Acidic residues" evidence="10">
    <location>
        <begin position="175"/>
        <end position="186"/>
    </location>
</feature>
<evidence type="ECO:0000313" key="11">
    <source>
        <dbReference type="EMBL" id="TRX96970.1"/>
    </source>
</evidence>
<organism evidence="11 12">
    <name type="scientific">Xylaria flabelliformis</name>
    <dbReference type="NCBI Taxonomy" id="2512241"/>
    <lineage>
        <taxon>Eukaryota</taxon>
        <taxon>Fungi</taxon>
        <taxon>Dikarya</taxon>
        <taxon>Ascomycota</taxon>
        <taxon>Pezizomycotina</taxon>
        <taxon>Sordariomycetes</taxon>
        <taxon>Xylariomycetidae</taxon>
        <taxon>Xylariales</taxon>
        <taxon>Xylariaceae</taxon>
        <taxon>Xylaria</taxon>
    </lineage>
</organism>
<keyword evidence="7" id="KW-0539">Nucleus</keyword>
<dbReference type="GO" id="GO:0001682">
    <property type="term" value="P:tRNA 5'-leader removal"/>
    <property type="evidence" value="ECO:0007669"/>
    <property type="project" value="InterPro"/>
</dbReference>
<feature type="compositionally biased region" description="Polar residues" evidence="10">
    <location>
        <begin position="148"/>
        <end position="159"/>
    </location>
</feature>
<evidence type="ECO:0000256" key="2">
    <source>
        <dbReference type="ARBA" id="ARBA00004123"/>
    </source>
</evidence>
<feature type="region of interest" description="Disordered" evidence="10">
    <location>
        <begin position="143"/>
        <end position="186"/>
    </location>
</feature>
<keyword evidence="12" id="KW-1185">Reference proteome</keyword>
<comment type="function">
    <text evidence="9">Component of ribonuclease P, a protein complex that generates mature tRNA molecules by cleaving their 5'-ends. Also a component of RNase MRP, which cleaves pre-rRNA sequences.</text>
</comment>
<evidence type="ECO:0000256" key="7">
    <source>
        <dbReference type="ARBA" id="ARBA00023242"/>
    </source>
</evidence>
<dbReference type="GO" id="GO:0033204">
    <property type="term" value="F:ribonuclease P RNA binding"/>
    <property type="evidence" value="ECO:0007669"/>
    <property type="project" value="TreeGrafter"/>
</dbReference>
<dbReference type="PANTHER" id="PTHR15441:SF2">
    <property type="entry name" value="RIBONUCLEASE P_MRP PROTEIN SUBUNIT POP5"/>
    <property type="match status" value="1"/>
</dbReference>
<dbReference type="SUPFAM" id="SSF160350">
    <property type="entry name" value="Rnp2-like"/>
    <property type="match status" value="1"/>
</dbReference>
<dbReference type="InterPro" id="IPR038085">
    <property type="entry name" value="Rnp2-like_sf"/>
</dbReference>
<dbReference type="STRING" id="2512241.A0A553I9U7"/>
<evidence type="ECO:0000256" key="10">
    <source>
        <dbReference type="SAM" id="MobiDB-lite"/>
    </source>
</evidence>
<dbReference type="GO" id="GO:0000460">
    <property type="term" value="P:maturation of 5.8S rRNA"/>
    <property type="evidence" value="ECO:0007669"/>
    <property type="project" value="UniProtKB-ARBA"/>
</dbReference>
<evidence type="ECO:0000313" key="12">
    <source>
        <dbReference type="Proteomes" id="UP000319160"/>
    </source>
</evidence>
<dbReference type="PANTHER" id="PTHR15441">
    <property type="entry name" value="RIBONUCLEASE P PROTEIN SUBUNIT P14"/>
    <property type="match status" value="1"/>
</dbReference>
<dbReference type="GO" id="GO:0005730">
    <property type="term" value="C:nucleolus"/>
    <property type="evidence" value="ECO:0007669"/>
    <property type="project" value="TreeGrafter"/>
</dbReference>
<dbReference type="FunFam" id="3.30.70.3250:FF:000004">
    <property type="entry name" value="Ribonuclease P/MRP protein subunit POP5"/>
    <property type="match status" value="1"/>
</dbReference>
<proteinExistence type="inferred from homology"/>
<evidence type="ECO:0000256" key="8">
    <source>
        <dbReference type="ARBA" id="ARBA00044198"/>
    </source>
</evidence>
<comment type="catalytic activity">
    <reaction evidence="1">
        <text>Endonucleolytic cleavage of RNA, removing 5'-extranucleotides from tRNA precursor.</text>
        <dbReference type="EC" id="3.1.26.5"/>
    </reaction>
</comment>
<evidence type="ECO:0000256" key="6">
    <source>
        <dbReference type="ARBA" id="ARBA00022801"/>
    </source>
</evidence>
<keyword evidence="6" id="KW-0378">Hydrolase</keyword>
<evidence type="ECO:0000256" key="4">
    <source>
        <dbReference type="ARBA" id="ARBA00012179"/>
    </source>
</evidence>
<name>A0A553I9U7_9PEZI</name>
<evidence type="ECO:0000256" key="9">
    <source>
        <dbReference type="ARBA" id="ARBA00055200"/>
    </source>
</evidence>
<dbReference type="GO" id="GO:0004526">
    <property type="term" value="F:ribonuclease P activity"/>
    <property type="evidence" value="ECO:0007669"/>
    <property type="project" value="UniProtKB-EC"/>
</dbReference>
<dbReference type="InterPro" id="IPR002759">
    <property type="entry name" value="Pop5/Rpp14/Rnp2-like"/>
</dbReference>
<accession>A0A553I9U7</accession>